<feature type="coiled-coil region" evidence="1">
    <location>
        <begin position="781"/>
        <end position="808"/>
    </location>
</feature>
<reference evidence="3" key="1">
    <citation type="journal article" date="2020" name="bioRxiv">
        <title>Comparative genomics of Chlamydomonas.</title>
        <authorList>
            <person name="Craig R.J."/>
            <person name="Hasan A.R."/>
            <person name="Ness R.W."/>
            <person name="Keightley P.D."/>
        </authorList>
    </citation>
    <scope>NUCLEOTIDE SEQUENCE</scope>
    <source>
        <strain evidence="3">CCAP 11/70</strain>
    </source>
</reference>
<gene>
    <name evidence="3" type="ORF">HYH03_015839</name>
</gene>
<organism evidence="3 4">
    <name type="scientific">Edaphochlamys debaryana</name>
    <dbReference type="NCBI Taxonomy" id="47281"/>
    <lineage>
        <taxon>Eukaryota</taxon>
        <taxon>Viridiplantae</taxon>
        <taxon>Chlorophyta</taxon>
        <taxon>core chlorophytes</taxon>
        <taxon>Chlorophyceae</taxon>
        <taxon>CS clade</taxon>
        <taxon>Chlamydomonadales</taxon>
        <taxon>Chlamydomonadales incertae sedis</taxon>
        <taxon>Edaphochlamys</taxon>
    </lineage>
</organism>
<feature type="compositionally biased region" description="Low complexity" evidence="2">
    <location>
        <begin position="1210"/>
        <end position="1220"/>
    </location>
</feature>
<accession>A0A835XIR3</accession>
<evidence type="ECO:0000256" key="1">
    <source>
        <dbReference type="SAM" id="Coils"/>
    </source>
</evidence>
<feature type="compositionally biased region" description="Basic and acidic residues" evidence="2">
    <location>
        <begin position="1531"/>
        <end position="1542"/>
    </location>
</feature>
<feature type="region of interest" description="Disordered" evidence="2">
    <location>
        <begin position="697"/>
        <end position="717"/>
    </location>
</feature>
<feature type="region of interest" description="Disordered" evidence="2">
    <location>
        <begin position="1271"/>
        <end position="1308"/>
    </location>
</feature>
<comment type="caution">
    <text evidence="3">The sequence shown here is derived from an EMBL/GenBank/DDBJ whole genome shotgun (WGS) entry which is preliminary data.</text>
</comment>
<proteinExistence type="predicted"/>
<keyword evidence="4" id="KW-1185">Reference proteome</keyword>
<dbReference type="InterPro" id="IPR027417">
    <property type="entry name" value="P-loop_NTPase"/>
</dbReference>
<feature type="region of interest" description="Disordered" evidence="2">
    <location>
        <begin position="1515"/>
        <end position="1547"/>
    </location>
</feature>
<feature type="compositionally biased region" description="Basic and acidic residues" evidence="2">
    <location>
        <begin position="568"/>
        <end position="582"/>
    </location>
</feature>
<feature type="compositionally biased region" description="Gly residues" evidence="2">
    <location>
        <begin position="53"/>
        <end position="64"/>
    </location>
</feature>
<dbReference type="PANTHER" id="PTHR45725:SF18">
    <property type="entry name" value="ORC1-LIKE AAA ATPASE DOMAIN-CONTAINING PROTEIN"/>
    <property type="match status" value="1"/>
</dbReference>
<feature type="compositionally biased region" description="Low complexity" evidence="2">
    <location>
        <begin position="644"/>
        <end position="665"/>
    </location>
</feature>
<dbReference type="EMBL" id="JAEHOE010000129">
    <property type="protein sequence ID" value="KAG2485462.1"/>
    <property type="molecule type" value="Genomic_DNA"/>
</dbReference>
<feature type="region of interest" description="Disordered" evidence="2">
    <location>
        <begin position="244"/>
        <end position="419"/>
    </location>
</feature>
<feature type="compositionally biased region" description="Basic and acidic residues" evidence="2">
    <location>
        <begin position="1139"/>
        <end position="1149"/>
    </location>
</feature>
<feature type="compositionally biased region" description="Polar residues" evidence="2">
    <location>
        <begin position="1705"/>
        <end position="1714"/>
    </location>
</feature>
<evidence type="ECO:0000313" key="3">
    <source>
        <dbReference type="EMBL" id="KAG2485462.1"/>
    </source>
</evidence>
<feature type="region of interest" description="Disordered" evidence="2">
    <location>
        <begin position="1210"/>
        <end position="1243"/>
    </location>
</feature>
<dbReference type="SUPFAM" id="SSF52540">
    <property type="entry name" value="P-loop containing nucleoside triphosphate hydrolases"/>
    <property type="match status" value="1"/>
</dbReference>
<feature type="region of interest" description="Disordered" evidence="2">
    <location>
        <begin position="1"/>
        <end position="67"/>
    </location>
</feature>
<dbReference type="PANTHER" id="PTHR45725">
    <property type="entry name" value="FORMIN HOMOLOGY 2 FAMILY MEMBER"/>
    <property type="match status" value="1"/>
</dbReference>
<evidence type="ECO:0000256" key="2">
    <source>
        <dbReference type="SAM" id="MobiDB-lite"/>
    </source>
</evidence>
<feature type="region of interest" description="Disordered" evidence="2">
    <location>
        <begin position="1704"/>
        <end position="1729"/>
    </location>
</feature>
<protein>
    <submittedName>
        <fullName evidence="3">Uncharacterized protein</fullName>
    </submittedName>
</protein>
<feature type="region of interest" description="Disordered" evidence="2">
    <location>
        <begin position="559"/>
        <end position="665"/>
    </location>
</feature>
<evidence type="ECO:0000313" key="4">
    <source>
        <dbReference type="Proteomes" id="UP000612055"/>
    </source>
</evidence>
<feature type="coiled-coil region" evidence="1">
    <location>
        <begin position="1587"/>
        <end position="1656"/>
    </location>
</feature>
<sequence>MASEQPISRADPKVPKHSWADEVFHLDPPPAGSLSPDSPLFPPPPEGHTYVGWYGGHRGPGGEGDPQPSKFAVPCPWVSACGPHCGAGPRCVVARTQGQLVGHTVPVLDMGPVLGPLVERHLASLPEGPEREHERARFCTAGGGVRSVEEVADEALARILPKLTWRLLRLAFPDSQGPRKILQTHINRFHFGHLPPQLREGLDTVLGHASRKHAWQLGTAPDADVLAAKAAGLEVESYYKVPRARRRHDDEDAEEEADEEGGPEADEDAEDTTGGAIAGPPLKRQRTADFSPGRAGPPAARTLGASGQLQLQTPPQPLRGPRLTRPAQAVSQPPLPAAIPARSGQAAAVPAERPLRNRGAAGSAPASGVAPATPLSPAARGPGANSGGAAQPQPPTPRAQPPSVDATQHTTAAPPRPFNSCVPHGQVVLTVSPIPPPPPVPSLSLVHRAVLANVRAQAGTARHLRVGGPGARAFVDAINAMRANQRGVAVSAAAAAAARAPVAAAAAPRVPAAAEAGEGGATGAGVLELGPSGAQLSPLPLRAADRAVGVVGAAAPAVEQPPPLQRLEPLHGPDRTARRPAADKAPPAAVPKAAAGRTLPDPAPAAAPLVRAAHHGGAAEPALAPPQLQREGPHETPNRGGPKPAAGATLPVPAPAAPAERPPQTNTAAALIKAAAALAAQRAAAAAEPLAALDDAAAAAGEQQGPGFEAAEGQQAEEPQLQGPLAAGLRSRGLSSGCKTAYEAIMAAATRKLEALHGECEEAWGQAAAARAQTVAARAQVATAQGQAATAQAQAREARAEAEALREELAAGALLSLAHGSTAAAVACGPAAAAAPAEAQTQTEAPPAPDPALETQLRTALAELECARVALEEEQRWRVAAMHEAQTQRARADTAGREAEQLRASFVSTAAVLVLTRQSLAAERQARADAEAGAQLTAPADPQAAEGLRWQLAAAQADAANAQAEATQAQIEAARLRQQLAAVTTSFEPTAQAEVEAERAGRVTAETKLATAQAQVVEARAEARAERERADAAAREADALRDEAFLYQVAKEQLDRLKAEVKEARDGTAALRLQLQAAHAAAAAARGQAAALEAAAGAAATQREAVEAELAVTAARLTAAETAGAEAQDRITELERELAAAHAAAETERQAAAAARSEAAEERQKRAVAKAAARQRAAEVAGQHAATLAEMRAGAAAAAEAAAQDRAAQAVRQHAEALSAEQRRREAAEAEAEAQRQESQAKAAGLAAAETALAAAEGRAAALREELAASRAEANEERRRRADEGAAAREREDKTAGQHVEALSAERRRREAAEAEVAALRLECEAKTASLASAETALAGGMGAAEATLAAAQACASGLKEKLAAAEADMRTERHAKEALEQQLAASRSQAAEAQAEAERESQAAAARLAAEAEASAAAAAALAAAQTRATELEDRLAAADSESAAARDRAAALETQLAAAKAEAAALLETRLAAAKAEAAVELAAQRAAARGQAEAEIASLAWQLAAARGEANRTQGQLTDARAELQASHGREERARRDAEAAQQQAEQLRAELASQRTAAAERHAVLTGLLQAERAKAGLAMERRETAELDLADAQEALTAAQAQAADLEGRLAEAEQAEAEAQGALTAVQANAADLEDQLAAAEHATAEARAARTAAQARTEGLEAQLSSALADADRTSADLAAARQVADHSRRELLEAQERASTMQQQLTDAHGAAERERETRAALAGQLAAAQAEALTASREREEREEQLRRELAAASERAATLAGQLAAAQQGEEQARWELAAADARSAALAGQVAAAQQAEEQARWELAGALVGIKQAQREATEDEHAAAAAALASAQAELAAAAERAAGLEQQLEAARAEAASAQAAAAQQLAETALEAERERGRAEAVTAELHSSLHRATLVQREAEGARARLEAANTNLDSARSRVMALVGQLAAARAAAMSEAREAAAAAEATEAELGRQRAAALARADELSAERQLVQERAEGERAELDTARSGLASAEASVARGREEVEGLRKELRAAKLDAEAERRQRQAQAERLQAAEERVRGMQRAVAGLQGALNRVALALLAMLGRVGDAGRGLGLLARCLVDRSPLAVAAPGGCCATSSGPPPLRQPSHSPFWATSTATRMLSRTRQRRDPPEPGEEEELFRGMALSREQQAARWPRFESAEGQPHVTIITAFAGAAKSTQARLLVRSHPHRQFLYLAFNKAAAVQAEIAMKADPKEARRSTPPGTRLPTQNFKVHTTHALAYAKFGVGRCFEGRELVPSLPTKLVQQLLMQHWGVTDERWVLPHLAAGLRRTLEAFCMGAEAELAEVHLPKDTKGKQGRYNTLLQLMDQQMSELLWRMGGQDPAQLRREAGGALPLHPGYSRSRLTAAARSLWEQLVAPFSTLPFFHNLYLKMWALSGDRLSPISAEGRPVVLLVDEAQDLNAVTRQQIYAFNGACGLMRKESWKDLGSPSELVLRQTFRFGPEVAALVNGVMKDALEEKRDFGNPSGCHPGVVYAMAPRGRGLGELTAADLQPQDGDGEESGPAFGGWQLVQCPLRSSSLDPAFPVSFEVTPEFGVALIPPGWRPPASSSSTPASSSRPPARPLLTYVGRTNAALLGAALELVQAGRSVAVSLESQELECILACWVDVKRFMGGYRGWPPEHQLYGLDSMTDLAALAAIEMGTPLFSALELVRRLPSKTLSDWRHMMEELVPDRHAADFFLVTAHKMKGDEAPVVQVADDFVEVAPTHPDDRRHLARMRSAPSASDELHLVYVAATRARTVLMLNRGLTRLALGLHRRRAQLLG</sequence>
<feature type="compositionally biased region" description="Low complexity" evidence="2">
    <location>
        <begin position="583"/>
        <end position="629"/>
    </location>
</feature>
<dbReference type="Proteomes" id="UP000612055">
    <property type="component" value="Unassembled WGS sequence"/>
</dbReference>
<feature type="compositionally biased region" description="Acidic residues" evidence="2">
    <location>
        <begin position="251"/>
        <end position="271"/>
    </location>
</feature>
<feature type="region of interest" description="Disordered" evidence="2">
    <location>
        <begin position="1384"/>
        <end position="1405"/>
    </location>
</feature>
<feature type="compositionally biased region" description="Low complexity" evidence="2">
    <location>
        <begin position="307"/>
        <end position="326"/>
    </location>
</feature>
<dbReference type="InterPro" id="IPR051425">
    <property type="entry name" value="Formin_Homology"/>
</dbReference>
<feature type="coiled-coil region" evidence="1">
    <location>
        <begin position="1827"/>
        <end position="2069"/>
    </location>
</feature>
<dbReference type="OrthoDB" id="550469at2759"/>
<feature type="compositionally biased region" description="Basic and acidic residues" evidence="2">
    <location>
        <begin position="1271"/>
        <end position="1296"/>
    </location>
</feature>
<feature type="compositionally biased region" description="Basic and acidic residues" evidence="2">
    <location>
        <begin position="1221"/>
        <end position="1236"/>
    </location>
</feature>
<feature type="compositionally biased region" description="Basic and acidic residues" evidence="2">
    <location>
        <begin position="10"/>
        <end position="25"/>
    </location>
</feature>
<feature type="region of interest" description="Disordered" evidence="2">
    <location>
        <begin position="1139"/>
        <end position="1166"/>
    </location>
</feature>
<feature type="compositionally biased region" description="Low complexity" evidence="2">
    <location>
        <begin position="359"/>
        <end position="372"/>
    </location>
</feature>
<feature type="coiled-coil region" evidence="1">
    <location>
        <begin position="945"/>
        <end position="1074"/>
    </location>
</feature>
<keyword evidence="1" id="KW-0175">Coiled coil</keyword>
<feature type="compositionally biased region" description="Low complexity" evidence="2">
    <location>
        <begin position="1384"/>
        <end position="1395"/>
    </location>
</feature>
<feature type="compositionally biased region" description="Basic and acidic residues" evidence="2">
    <location>
        <begin position="1718"/>
        <end position="1727"/>
    </location>
</feature>
<name>A0A835XIR3_9CHLO</name>